<protein>
    <submittedName>
        <fullName evidence="1">Uncharacterized protein</fullName>
    </submittedName>
</protein>
<sequence length="246" mass="27142">MKKDLFTPTLPGHRPPTLALAGTLMAQASAPPAQLLTLDPAASTRREDLAVFDLSGGQYAVTRQPVADGGRRAGPRTIQVCADHWELRTVLSDGPVERGLLHLVLGDWDWNRCLFTGGQPNLNTEDIACYVWASVCHGQPLPRMELLLTEEATWNEVMDTASPGDFASTSALGAFFDKVCKDVVDQAGGSCGYGSEEDVQEGWEYGCVLNWLMEQEEQNKRIWVRWQEARILELIRTMALSPQAAR</sequence>
<gene>
    <name evidence="1" type="ORF">QR90_12765</name>
</gene>
<dbReference type="EMBL" id="CP010028">
    <property type="protein sequence ID" value="AIZ45758.1"/>
    <property type="molecule type" value="Genomic_DNA"/>
</dbReference>
<dbReference type="RefSeq" id="WP_039685070.1">
    <property type="nucleotide sequence ID" value="NZ_CP010028.1"/>
</dbReference>
<dbReference type="HOGENOM" id="CLU_1127622_0_0_0"/>
<proteinExistence type="predicted"/>
<dbReference type="Proteomes" id="UP000030634">
    <property type="component" value="Chromosome"/>
</dbReference>
<evidence type="ECO:0000313" key="1">
    <source>
        <dbReference type="EMBL" id="AIZ45758.1"/>
    </source>
</evidence>
<accession>A0A0A7KMC0</accession>
<dbReference type="KEGG" id="dsw:QR90_12765"/>
<evidence type="ECO:0000313" key="2">
    <source>
        <dbReference type="Proteomes" id="UP000030634"/>
    </source>
</evidence>
<reference evidence="2" key="1">
    <citation type="submission" date="2014-11" db="EMBL/GenBank/DDBJ databases">
        <title>Hymenobacter sp. DG25B genome submission.</title>
        <authorList>
            <person name="Jung H.-Y."/>
            <person name="Kim M.K."/>
            <person name="Srinivasan S."/>
            <person name="Lim S."/>
        </authorList>
    </citation>
    <scope>NUCLEOTIDE SEQUENCE [LARGE SCALE GENOMIC DNA]</scope>
    <source>
        <strain evidence="2">DY59</strain>
    </source>
</reference>
<organism evidence="1 2">
    <name type="scientific">Deinococcus radiopugnans</name>
    <dbReference type="NCBI Taxonomy" id="57497"/>
    <lineage>
        <taxon>Bacteria</taxon>
        <taxon>Thermotogati</taxon>
        <taxon>Deinococcota</taxon>
        <taxon>Deinococci</taxon>
        <taxon>Deinococcales</taxon>
        <taxon>Deinococcaceae</taxon>
        <taxon>Deinococcus</taxon>
    </lineage>
</organism>
<name>A0A0A7KMC0_9DEIO</name>
<dbReference type="AlphaFoldDB" id="A0A0A7KMC0"/>